<proteinExistence type="predicted"/>
<dbReference type="Proteomes" id="UP001596417">
    <property type="component" value="Unassembled WGS sequence"/>
</dbReference>
<dbReference type="GeneID" id="76202707"/>
<dbReference type="RefSeq" id="WP_248910570.1">
    <property type="nucleotide sequence ID" value="NZ_CP109982.1"/>
</dbReference>
<organism evidence="1 2">
    <name type="scientific">Halocatena marina</name>
    <dbReference type="NCBI Taxonomy" id="2934937"/>
    <lineage>
        <taxon>Archaea</taxon>
        <taxon>Methanobacteriati</taxon>
        <taxon>Methanobacteriota</taxon>
        <taxon>Stenosarchaea group</taxon>
        <taxon>Halobacteria</taxon>
        <taxon>Halobacteriales</taxon>
        <taxon>Natronomonadaceae</taxon>
        <taxon>Halocatena</taxon>
    </lineage>
</organism>
<accession>A0ABD5YXP6</accession>
<name>A0ABD5YXP6_9EURY</name>
<sequence length="59" mass="6473">MSVCRIVWIVLGDCRPTVHDPLGSGRCWQGHNDGRCGQVLLAIDDALTDVERDVWHGGS</sequence>
<evidence type="ECO:0000313" key="2">
    <source>
        <dbReference type="Proteomes" id="UP001596417"/>
    </source>
</evidence>
<comment type="caution">
    <text evidence="1">The sequence shown here is derived from an EMBL/GenBank/DDBJ whole genome shotgun (WGS) entry which is preliminary data.</text>
</comment>
<protein>
    <submittedName>
        <fullName evidence="1">Uncharacterized protein</fullName>
    </submittedName>
</protein>
<evidence type="ECO:0000313" key="1">
    <source>
        <dbReference type="EMBL" id="MFC7193046.1"/>
    </source>
</evidence>
<keyword evidence="2" id="KW-1185">Reference proteome</keyword>
<dbReference type="EMBL" id="JBHTAX010000006">
    <property type="protein sequence ID" value="MFC7193046.1"/>
    <property type="molecule type" value="Genomic_DNA"/>
</dbReference>
<reference evidence="1 2" key="1">
    <citation type="journal article" date="2019" name="Int. J. Syst. Evol. Microbiol.">
        <title>The Global Catalogue of Microorganisms (GCM) 10K type strain sequencing project: providing services to taxonomists for standard genome sequencing and annotation.</title>
        <authorList>
            <consortium name="The Broad Institute Genomics Platform"/>
            <consortium name="The Broad Institute Genome Sequencing Center for Infectious Disease"/>
            <person name="Wu L."/>
            <person name="Ma J."/>
        </authorList>
    </citation>
    <scope>NUCLEOTIDE SEQUENCE [LARGE SCALE GENOMIC DNA]</scope>
    <source>
        <strain evidence="1 2">RDMS1</strain>
    </source>
</reference>
<gene>
    <name evidence="1" type="ORF">ACFQL7_26915</name>
</gene>
<dbReference type="AlphaFoldDB" id="A0ABD5YXP6"/>